<feature type="chain" id="PRO_5036954627" evidence="1">
    <location>
        <begin position="25"/>
        <end position="105"/>
    </location>
</feature>
<feature type="signal peptide" evidence="1">
    <location>
        <begin position="1"/>
        <end position="24"/>
    </location>
</feature>
<name>A0A919T8I0_9ACTN</name>
<evidence type="ECO:0000313" key="2">
    <source>
        <dbReference type="EMBL" id="GIM89815.1"/>
    </source>
</evidence>
<dbReference type="Proteomes" id="UP000677082">
    <property type="component" value="Unassembled WGS sequence"/>
</dbReference>
<organism evidence="2 3">
    <name type="scientific">Paractinoplanes toevensis</name>
    <dbReference type="NCBI Taxonomy" id="571911"/>
    <lineage>
        <taxon>Bacteria</taxon>
        <taxon>Bacillati</taxon>
        <taxon>Actinomycetota</taxon>
        <taxon>Actinomycetes</taxon>
        <taxon>Micromonosporales</taxon>
        <taxon>Micromonosporaceae</taxon>
        <taxon>Paractinoplanes</taxon>
    </lineage>
</organism>
<keyword evidence="3" id="KW-1185">Reference proteome</keyword>
<reference evidence="2 3" key="1">
    <citation type="submission" date="2021-03" db="EMBL/GenBank/DDBJ databases">
        <title>Whole genome shotgun sequence of Actinoplanes toevensis NBRC 105298.</title>
        <authorList>
            <person name="Komaki H."/>
            <person name="Tamura T."/>
        </authorList>
    </citation>
    <scope>NUCLEOTIDE SEQUENCE [LARGE SCALE GENOMIC DNA]</scope>
    <source>
        <strain evidence="2 3">NBRC 105298</strain>
    </source>
</reference>
<keyword evidence="1" id="KW-0732">Signal</keyword>
<dbReference type="EMBL" id="BOQN01000019">
    <property type="protein sequence ID" value="GIM89815.1"/>
    <property type="molecule type" value="Genomic_DNA"/>
</dbReference>
<gene>
    <name evidence="2" type="ORF">Ato02nite_016080</name>
</gene>
<protein>
    <submittedName>
        <fullName evidence="2">Uncharacterized protein</fullName>
    </submittedName>
</protein>
<evidence type="ECO:0000313" key="3">
    <source>
        <dbReference type="Proteomes" id="UP000677082"/>
    </source>
</evidence>
<proteinExistence type="predicted"/>
<comment type="caution">
    <text evidence="2">The sequence shown here is derived from an EMBL/GenBank/DDBJ whole genome shotgun (WGS) entry which is preliminary data.</text>
</comment>
<dbReference type="RefSeq" id="WP_213005768.1">
    <property type="nucleotide sequence ID" value="NZ_BOQN01000019.1"/>
</dbReference>
<dbReference type="AlphaFoldDB" id="A0A919T8I0"/>
<evidence type="ECO:0000256" key="1">
    <source>
        <dbReference type="SAM" id="SignalP"/>
    </source>
</evidence>
<accession>A0A919T8I0</accession>
<sequence>MIRPLVVAAAGLLAALLPAAPAVAHPMPHTVVTLDVHDRSITASLQLPAEDFTLAGGADPASPTAVRAYLLAHFPSAHPDRYAVAVRDRLGVAGRRRADRHRPVP</sequence>